<protein>
    <submittedName>
        <fullName evidence="3">Uncharacterized protein</fullName>
    </submittedName>
</protein>
<organism evidence="3 4">
    <name type="scientific">Biomphalaria pfeifferi</name>
    <name type="common">Bloodfluke planorb</name>
    <name type="synonym">Freshwater snail</name>
    <dbReference type="NCBI Taxonomy" id="112525"/>
    <lineage>
        <taxon>Eukaryota</taxon>
        <taxon>Metazoa</taxon>
        <taxon>Spiralia</taxon>
        <taxon>Lophotrochozoa</taxon>
        <taxon>Mollusca</taxon>
        <taxon>Gastropoda</taxon>
        <taxon>Heterobranchia</taxon>
        <taxon>Euthyneura</taxon>
        <taxon>Panpulmonata</taxon>
        <taxon>Hygrophila</taxon>
        <taxon>Lymnaeoidea</taxon>
        <taxon>Planorbidae</taxon>
        <taxon>Biomphalaria</taxon>
    </lineage>
</organism>
<feature type="region of interest" description="Disordered" evidence="1">
    <location>
        <begin position="1"/>
        <end position="30"/>
    </location>
</feature>
<reference evidence="3" key="2">
    <citation type="submission" date="2023-04" db="EMBL/GenBank/DDBJ databases">
        <authorList>
            <person name="Bu L."/>
            <person name="Lu L."/>
            <person name="Laidemitt M.R."/>
            <person name="Zhang S.M."/>
            <person name="Mutuku M."/>
            <person name="Mkoji G."/>
            <person name="Steinauer M."/>
            <person name="Loker E.S."/>
        </authorList>
    </citation>
    <scope>NUCLEOTIDE SEQUENCE</scope>
    <source>
        <strain evidence="3">KasaAsao</strain>
        <tissue evidence="3">Whole Snail</tissue>
    </source>
</reference>
<keyword evidence="4" id="KW-1185">Reference proteome</keyword>
<evidence type="ECO:0000313" key="4">
    <source>
        <dbReference type="Proteomes" id="UP001233172"/>
    </source>
</evidence>
<evidence type="ECO:0000256" key="1">
    <source>
        <dbReference type="SAM" id="MobiDB-lite"/>
    </source>
</evidence>
<evidence type="ECO:0000313" key="3">
    <source>
        <dbReference type="EMBL" id="KAK0047879.1"/>
    </source>
</evidence>
<keyword evidence="2" id="KW-0472">Membrane</keyword>
<proteinExistence type="predicted"/>
<dbReference type="Proteomes" id="UP001233172">
    <property type="component" value="Unassembled WGS sequence"/>
</dbReference>
<sequence>MLGLNKNSSLQQSSQQSSSTFDDASSSEAPANIQSLHPQVQTPATHAENVLTIPFGSLDPSTNLVFQEPSLTKSSDAQDSLNVGEVSSSLLVCRASSEWQGGIFTPQASRSTESREQTMETKFQTYFYLSIVVMVFFLSPIAGAALVMILKAKKWKAAGVNKKAMDLADLSFQLNVLAIIVGVIGYASTGFFIWYNIKRMEKLAAEGHAQSHG</sequence>
<evidence type="ECO:0000256" key="2">
    <source>
        <dbReference type="SAM" id="Phobius"/>
    </source>
</evidence>
<name>A0AAD8B4H3_BIOPF</name>
<keyword evidence="2" id="KW-1133">Transmembrane helix</keyword>
<accession>A0AAD8B4H3</accession>
<comment type="caution">
    <text evidence="3">The sequence shown here is derived from an EMBL/GenBank/DDBJ whole genome shotgun (WGS) entry which is preliminary data.</text>
</comment>
<keyword evidence="2" id="KW-0812">Transmembrane</keyword>
<feature type="transmembrane region" description="Helical" evidence="2">
    <location>
        <begin position="170"/>
        <end position="195"/>
    </location>
</feature>
<dbReference type="EMBL" id="JASAOG010000144">
    <property type="protein sequence ID" value="KAK0047879.1"/>
    <property type="molecule type" value="Genomic_DNA"/>
</dbReference>
<reference evidence="3" key="1">
    <citation type="journal article" date="2023" name="PLoS Negl. Trop. Dis.">
        <title>A genome sequence for Biomphalaria pfeifferi, the major vector snail for the human-infecting parasite Schistosoma mansoni.</title>
        <authorList>
            <person name="Bu L."/>
            <person name="Lu L."/>
            <person name="Laidemitt M.R."/>
            <person name="Zhang S.M."/>
            <person name="Mutuku M."/>
            <person name="Mkoji G."/>
            <person name="Steinauer M."/>
            <person name="Loker E.S."/>
        </authorList>
    </citation>
    <scope>NUCLEOTIDE SEQUENCE</scope>
    <source>
        <strain evidence="3">KasaAsao</strain>
    </source>
</reference>
<feature type="transmembrane region" description="Helical" evidence="2">
    <location>
        <begin position="125"/>
        <end position="150"/>
    </location>
</feature>
<gene>
    <name evidence="3" type="ORF">Bpfe_022678</name>
</gene>
<feature type="compositionally biased region" description="Low complexity" evidence="1">
    <location>
        <begin position="8"/>
        <end position="27"/>
    </location>
</feature>
<dbReference type="AlphaFoldDB" id="A0AAD8B4H3"/>